<evidence type="ECO:0000313" key="7">
    <source>
        <dbReference type="Proteomes" id="UP000694888"/>
    </source>
</evidence>
<evidence type="ECO:0000313" key="8">
    <source>
        <dbReference type="RefSeq" id="XP_035826699.1"/>
    </source>
</evidence>
<keyword evidence="7" id="KW-1185">Reference proteome</keyword>
<feature type="transmembrane region" description="Helical" evidence="5">
    <location>
        <begin position="249"/>
        <end position="269"/>
    </location>
</feature>
<dbReference type="GeneID" id="101850018"/>
<dbReference type="PRINTS" id="PR00237">
    <property type="entry name" value="GPCRRHODOPSN"/>
</dbReference>
<feature type="transmembrane region" description="Helical" evidence="5">
    <location>
        <begin position="289"/>
        <end position="313"/>
    </location>
</feature>
<feature type="transmembrane region" description="Helical" evidence="5">
    <location>
        <begin position="112"/>
        <end position="130"/>
    </location>
</feature>
<feature type="transmembrane region" description="Helical" evidence="5">
    <location>
        <begin position="199"/>
        <end position="220"/>
    </location>
</feature>
<feature type="transmembrane region" description="Helical" evidence="5">
    <location>
        <begin position="20"/>
        <end position="44"/>
    </location>
</feature>
<keyword evidence="3 5" id="KW-1133">Transmembrane helix</keyword>
<dbReference type="PANTHER" id="PTHR46641">
    <property type="entry name" value="FMRFAMIDE RECEPTOR-RELATED"/>
    <property type="match status" value="1"/>
</dbReference>
<feature type="transmembrane region" description="Helical" evidence="5">
    <location>
        <begin position="142"/>
        <end position="161"/>
    </location>
</feature>
<dbReference type="RefSeq" id="XP_035826699.1">
    <property type="nucleotide sequence ID" value="XM_035970806.1"/>
</dbReference>
<keyword evidence="4 5" id="KW-0472">Membrane</keyword>
<dbReference type="Gene3D" id="1.20.1070.10">
    <property type="entry name" value="Rhodopsin 7-helix transmembrane proteins"/>
    <property type="match status" value="1"/>
</dbReference>
<feature type="domain" description="G-protein coupled receptors family 1 profile" evidence="6">
    <location>
        <begin position="36"/>
        <end position="312"/>
    </location>
</feature>
<evidence type="ECO:0000256" key="2">
    <source>
        <dbReference type="ARBA" id="ARBA00022692"/>
    </source>
</evidence>
<comment type="subcellular location">
    <subcellularLocation>
        <location evidence="1">Membrane</location>
    </subcellularLocation>
</comment>
<dbReference type="PANTHER" id="PTHR46641:SF2">
    <property type="entry name" value="FMRFAMIDE RECEPTOR"/>
    <property type="match status" value="1"/>
</dbReference>
<evidence type="ECO:0000256" key="1">
    <source>
        <dbReference type="ARBA" id="ARBA00004370"/>
    </source>
</evidence>
<evidence type="ECO:0000256" key="4">
    <source>
        <dbReference type="ARBA" id="ARBA00023136"/>
    </source>
</evidence>
<proteinExistence type="predicted"/>
<dbReference type="InterPro" id="IPR052954">
    <property type="entry name" value="GPCR-Ligand_Int"/>
</dbReference>
<organism evidence="7 8">
    <name type="scientific">Aplysia californica</name>
    <name type="common">California sea hare</name>
    <dbReference type="NCBI Taxonomy" id="6500"/>
    <lineage>
        <taxon>Eukaryota</taxon>
        <taxon>Metazoa</taxon>
        <taxon>Spiralia</taxon>
        <taxon>Lophotrochozoa</taxon>
        <taxon>Mollusca</taxon>
        <taxon>Gastropoda</taxon>
        <taxon>Heterobranchia</taxon>
        <taxon>Euthyneura</taxon>
        <taxon>Tectipleura</taxon>
        <taxon>Aplysiida</taxon>
        <taxon>Aplysioidea</taxon>
        <taxon>Aplysiidae</taxon>
        <taxon>Aplysia</taxon>
    </lineage>
</organism>
<accession>A0ABM1VWA7</accession>
<dbReference type="InterPro" id="IPR000276">
    <property type="entry name" value="GPCR_Rhodpsn"/>
</dbReference>
<reference evidence="8" key="1">
    <citation type="submission" date="2025-08" db="UniProtKB">
        <authorList>
            <consortium name="RefSeq"/>
        </authorList>
    </citation>
    <scope>IDENTIFICATION</scope>
</reference>
<evidence type="ECO:0000256" key="5">
    <source>
        <dbReference type="SAM" id="Phobius"/>
    </source>
</evidence>
<dbReference type="PROSITE" id="PS50262">
    <property type="entry name" value="G_PROTEIN_RECEP_F1_2"/>
    <property type="match status" value="1"/>
</dbReference>
<dbReference type="Proteomes" id="UP000694888">
    <property type="component" value="Unplaced"/>
</dbReference>
<keyword evidence="2 5" id="KW-0812">Transmembrane</keyword>
<protein>
    <submittedName>
        <fullName evidence="8">Uncharacterized protein LOC101850018</fullName>
    </submittedName>
</protein>
<gene>
    <name evidence="8" type="primary">LOC101850018</name>
</gene>
<dbReference type="InterPro" id="IPR017452">
    <property type="entry name" value="GPCR_Rhodpsn_7TM"/>
</dbReference>
<name>A0ABM1VWA7_APLCA</name>
<sequence>MSLPEQGGLVSAELARAFVVVNLVVLSQVVCVFGIGANIFNMIIFKRHGFKDTVNVSLFAMAIGDLGALVTQQWFIICVNPWFQDLDIPFSSTEVQSLTAGYPHRYFVKSTAWITAFVTFERCLCVVLPFKVKSLITRKVSFVFNVGVYVFMTLTMIPLYTTTYFCWKFYPARNRTLLGITFTSDSKETLSKWLFLSDFVVPLIAFIIVLFCTLITAAKLKSKAKWRRKTAAPGSSLTSGEISSKDRRVVVMIVIIAGIFILCSTPISAISLARSIEPEVNIIGRYANLNWLCASLGMLAETVNSSINALVYYKMSSRYRDTLGQMFSPCSLWWRNDNNPF</sequence>
<feature type="transmembrane region" description="Helical" evidence="5">
    <location>
        <begin position="56"/>
        <end position="77"/>
    </location>
</feature>
<dbReference type="InterPro" id="IPR019427">
    <property type="entry name" value="7TM_GPCR_serpentine_rcpt_Srw"/>
</dbReference>
<dbReference type="Pfam" id="PF10324">
    <property type="entry name" value="7TM_GPCR_Srw"/>
    <property type="match status" value="1"/>
</dbReference>
<dbReference type="SUPFAM" id="SSF81321">
    <property type="entry name" value="Family A G protein-coupled receptor-like"/>
    <property type="match status" value="1"/>
</dbReference>
<evidence type="ECO:0000256" key="3">
    <source>
        <dbReference type="ARBA" id="ARBA00022989"/>
    </source>
</evidence>
<evidence type="ECO:0000259" key="6">
    <source>
        <dbReference type="PROSITE" id="PS50262"/>
    </source>
</evidence>